<evidence type="ECO:0000313" key="2">
    <source>
        <dbReference type="Proteomes" id="UP000308768"/>
    </source>
</evidence>
<dbReference type="Proteomes" id="UP000308768">
    <property type="component" value="Unassembled WGS sequence"/>
</dbReference>
<sequence length="296" mass="32942">MSRRRFFVLDEPCPASEIPKMMGRVVVDKLLPLQKYAPFKSTSPPHNPEDIVPDILPKPSISTNRKEVLSVANDQGLGLALGSLFGVNFARSNEERVQLESQEVKQYTLDGPDDVFDLLMENDLYAADVQKLLTTTKKRHAYLVTGFLTTSGTLWTRTKGHSRTQEFNVAFPVSQIAGSGLLPSELTDPSFEPSRTMKTEQHTEMHVVDEEIFAVSYNLVKVKYSFNKDAPHFTKKTPAVGPPKRANIRQLALGEDDERIVDVGVEDAANADVFLADVDDEEQDETSSAIEDGFLL</sequence>
<proteinExistence type="predicted"/>
<evidence type="ECO:0000313" key="1">
    <source>
        <dbReference type="EMBL" id="TKA76810.1"/>
    </source>
</evidence>
<protein>
    <submittedName>
        <fullName evidence="1">Uncharacterized protein</fullName>
    </submittedName>
</protein>
<reference evidence="1 2" key="1">
    <citation type="submission" date="2017-03" db="EMBL/GenBank/DDBJ databases">
        <title>Genomes of endolithic fungi from Antarctica.</title>
        <authorList>
            <person name="Coleine C."/>
            <person name="Masonjones S."/>
            <person name="Stajich J.E."/>
        </authorList>
    </citation>
    <scope>NUCLEOTIDE SEQUENCE [LARGE SCALE GENOMIC DNA]</scope>
    <source>
        <strain evidence="1 2">CCFEE 5187</strain>
    </source>
</reference>
<organism evidence="1 2">
    <name type="scientific">Cryomyces minteri</name>
    <dbReference type="NCBI Taxonomy" id="331657"/>
    <lineage>
        <taxon>Eukaryota</taxon>
        <taxon>Fungi</taxon>
        <taxon>Dikarya</taxon>
        <taxon>Ascomycota</taxon>
        <taxon>Pezizomycotina</taxon>
        <taxon>Dothideomycetes</taxon>
        <taxon>Dothideomycetes incertae sedis</taxon>
        <taxon>Cryomyces</taxon>
    </lineage>
</organism>
<name>A0A4U0XIB5_9PEZI</name>
<gene>
    <name evidence="1" type="ORF">B0A49_02398</name>
</gene>
<dbReference type="EMBL" id="NAJN01000219">
    <property type="protein sequence ID" value="TKA76810.1"/>
    <property type="molecule type" value="Genomic_DNA"/>
</dbReference>
<accession>A0A4U0XIB5</accession>
<dbReference type="AlphaFoldDB" id="A0A4U0XIB5"/>
<comment type="caution">
    <text evidence="1">The sequence shown here is derived from an EMBL/GenBank/DDBJ whole genome shotgun (WGS) entry which is preliminary data.</text>
</comment>
<dbReference type="OrthoDB" id="5410365at2759"/>
<keyword evidence="2" id="KW-1185">Reference proteome</keyword>